<dbReference type="SUPFAM" id="SSF53098">
    <property type="entry name" value="Ribonuclease H-like"/>
    <property type="match status" value="1"/>
</dbReference>
<dbReference type="InterPro" id="IPR056589">
    <property type="entry name" value="WH_Egal-1"/>
</dbReference>
<keyword evidence="4" id="KW-1185">Reference proteome</keyword>
<dbReference type="InterPro" id="IPR012337">
    <property type="entry name" value="RNaseH-like_sf"/>
</dbReference>
<evidence type="ECO:0000313" key="4">
    <source>
        <dbReference type="Proteomes" id="UP000887566"/>
    </source>
</evidence>
<evidence type="ECO:0000259" key="2">
    <source>
        <dbReference type="Pfam" id="PF01612"/>
    </source>
</evidence>
<dbReference type="GO" id="GO:0034587">
    <property type="term" value="P:piRNA processing"/>
    <property type="evidence" value="ECO:0007669"/>
    <property type="project" value="TreeGrafter"/>
</dbReference>
<evidence type="ECO:0000259" key="3">
    <source>
        <dbReference type="Pfam" id="PF23713"/>
    </source>
</evidence>
<dbReference type="Pfam" id="PF23713">
    <property type="entry name" value="WHD_Egal"/>
    <property type="match status" value="1"/>
</dbReference>
<dbReference type="GO" id="GO:0008408">
    <property type="term" value="F:3'-5' exonuclease activity"/>
    <property type="evidence" value="ECO:0007669"/>
    <property type="project" value="InterPro"/>
</dbReference>
<protein>
    <submittedName>
        <fullName evidence="5">3'-5' exonuclease domain-containing protein</fullName>
    </submittedName>
</protein>
<dbReference type="Gene3D" id="3.30.420.10">
    <property type="entry name" value="Ribonuclease H-like superfamily/Ribonuclease H"/>
    <property type="match status" value="1"/>
</dbReference>
<dbReference type="PANTHER" id="PTHR46628">
    <property type="entry name" value="PIRNA BIOGENESIS PROTEIN EXD1"/>
    <property type="match status" value="1"/>
</dbReference>
<dbReference type="GO" id="GO:1990923">
    <property type="term" value="C:PET complex"/>
    <property type="evidence" value="ECO:0007669"/>
    <property type="project" value="TreeGrafter"/>
</dbReference>
<dbReference type="GO" id="GO:0003676">
    <property type="term" value="F:nucleic acid binding"/>
    <property type="evidence" value="ECO:0007669"/>
    <property type="project" value="InterPro"/>
</dbReference>
<dbReference type="Pfam" id="PF01612">
    <property type="entry name" value="DNA_pol_A_exo1"/>
    <property type="match status" value="1"/>
</dbReference>
<dbReference type="PANTHER" id="PTHR46628:SF1">
    <property type="entry name" value="PIRNA BIOGENESIS PROTEIN EXD1"/>
    <property type="match status" value="1"/>
</dbReference>
<dbReference type="WBParaSite" id="PSAMB.scaffold484size49626.g6203.t1">
    <property type="protein sequence ID" value="PSAMB.scaffold484size49626.g6203.t1"/>
    <property type="gene ID" value="PSAMB.scaffold484size49626.g6203"/>
</dbReference>
<dbReference type="InterPro" id="IPR036397">
    <property type="entry name" value="RNaseH_sf"/>
</dbReference>
<proteinExistence type="predicted"/>
<evidence type="ECO:0000313" key="5">
    <source>
        <dbReference type="WBParaSite" id="PSAMB.scaffold484size49626.g6203.t1"/>
    </source>
</evidence>
<dbReference type="InterPro" id="IPR002562">
    <property type="entry name" value="3'-5'_exonuclease_dom"/>
</dbReference>
<feature type="domain" description="3'-5' exonuclease" evidence="2">
    <location>
        <begin position="319"/>
        <end position="414"/>
    </location>
</feature>
<organism evidence="4 5">
    <name type="scientific">Plectus sambesii</name>
    <dbReference type="NCBI Taxonomy" id="2011161"/>
    <lineage>
        <taxon>Eukaryota</taxon>
        <taxon>Metazoa</taxon>
        <taxon>Ecdysozoa</taxon>
        <taxon>Nematoda</taxon>
        <taxon>Chromadorea</taxon>
        <taxon>Plectida</taxon>
        <taxon>Plectina</taxon>
        <taxon>Plectoidea</taxon>
        <taxon>Plectidae</taxon>
        <taxon>Plectus</taxon>
    </lineage>
</organism>
<dbReference type="Proteomes" id="UP000887566">
    <property type="component" value="Unplaced"/>
</dbReference>
<accession>A0A914WRB4</accession>
<feature type="domain" description="Egal-1 winged helix" evidence="3">
    <location>
        <begin position="178"/>
        <end position="246"/>
    </location>
</feature>
<dbReference type="InterPro" id="IPR052144">
    <property type="entry name" value="piRNA_biogenesis_EXD1"/>
</dbReference>
<reference evidence="5" key="1">
    <citation type="submission" date="2022-11" db="UniProtKB">
        <authorList>
            <consortium name="WormBaseParasite"/>
        </authorList>
    </citation>
    <scope>IDENTIFICATION</scope>
</reference>
<feature type="compositionally biased region" description="Polar residues" evidence="1">
    <location>
        <begin position="248"/>
        <end position="259"/>
    </location>
</feature>
<name>A0A914WRB4_9BILA</name>
<evidence type="ECO:0000256" key="1">
    <source>
        <dbReference type="SAM" id="MobiDB-lite"/>
    </source>
</evidence>
<sequence length="456" mass="51089">MQIPRQCKLPERQGKFVWLDARRSAPPVVIAPFSALDEQMEPCKKKGLFVVSDLERPPGVPAQRRYILWFAHSLTSISLFRRQPRDHRDHGASASVQSGGCQKYGSPFLHGSSHGEIRPTNYSRPELPVRSARLHCRQVNHFVVEGDRVRLKNMPEPSDRRVELDDEGKPLAGVKAKQAAVDFLKEVLEQNDDQAIPLDLFYQHFCDRFSHAVRQEVATNPKELLQFLKLNRAVFFIRSNKVSLVKNRPQQEGSDSGANSVDGDSNSPSDKDNNNVPMLPPVNDNPLERITLVKALKAAQMAVTAITSDVGSTESGGPFVSVDFKCVTLGPQGQEFLTLVVIGTSSGKLFLFDLVHSDSIMLESGLKELLESDQLLKVLHDARRVGTLLTQRYGVNMRNVFDTQVAHSVLQHDKFGKPMHEMRGISFVNLQRVYYPESIMMSDLTPRKLSESSAKK</sequence>
<feature type="region of interest" description="Disordered" evidence="1">
    <location>
        <begin position="246"/>
        <end position="283"/>
    </location>
</feature>
<dbReference type="AlphaFoldDB" id="A0A914WRB4"/>